<evidence type="ECO:0000256" key="21">
    <source>
        <dbReference type="ARBA" id="ARBA00023018"/>
    </source>
</evidence>
<reference evidence="41 42" key="1">
    <citation type="submission" date="2022-01" db="EMBL/GenBank/DDBJ databases">
        <title>A chromosome-scale genome assembly of the false clownfish, Amphiprion ocellaris.</title>
        <authorList>
            <person name="Ryu T."/>
        </authorList>
    </citation>
    <scope>NUCLEOTIDE SEQUENCE [LARGE SCALE GENOMIC DNA]</scope>
</reference>
<evidence type="ECO:0000256" key="27">
    <source>
        <dbReference type="ARBA" id="ARBA00023273"/>
    </source>
</evidence>
<evidence type="ECO:0000256" key="23">
    <source>
        <dbReference type="ARBA" id="ARBA00023136"/>
    </source>
</evidence>
<dbReference type="PANTHER" id="PTHR11566">
    <property type="entry name" value="DYNAMIN"/>
    <property type="match status" value="1"/>
</dbReference>
<keyword evidence="18" id="KW-0581">Phagocytosis</keyword>
<evidence type="ECO:0000256" key="5">
    <source>
        <dbReference type="ARBA" id="ARBA00004214"/>
    </source>
</evidence>
<dbReference type="GO" id="GO:0005814">
    <property type="term" value="C:centriole"/>
    <property type="evidence" value="ECO:0007669"/>
    <property type="project" value="UniProtKB-SubCell"/>
</dbReference>
<feature type="domain" description="GED" evidence="39">
    <location>
        <begin position="656"/>
        <end position="747"/>
    </location>
</feature>
<sequence>MGNRGMEDLIPLINKLQDAFSSIGQSCNLDLPQIAVVGGQSAGKSSVLENFVGRDFLPRGSGIVTRRPLILQLVNNKAEYAEFLHCKGKKFVDFDEVRSEIEAETDRITGSNKGISPIPINLRVYSPHVLNLTLIDLPGMTKVAVGDQPADIEHQIRDMLMQFITKESCLILAVTPANTDLANSDALKIAKEVDPQGMRTIGVITKLDLMDEGTDAKDILENKLLPLRRGYIGVVNRSQKDIDGKKDIRAALAAERKFFLSHPAYRHIAERMGTPHLQKTLNQQLTNHIRDTLPGLRSKLQSQLLSLEKEVEEFKNFRPDDPTRKTKALLQMVQQFGVDFEKCIEGSGDQVDTNELSGGAKINRIFHERFPFELVKIVFDEKELRREISHAIKNVHGVRTGLFTPDLAFEAIVKKQILKLKEPSLKCVDLVVSELTALVMKCAVKLNSYPRLREETERIVTTYVREREGKTKDQVLLLIDIELSYINTNHEDFIGFAKYVPLLPPAAQQRNTAANKKRAIPNQVIRKGWLTINISIMKGGSKEYWFVLTAESLSWYKDEEEKEKKYMLPLDNLKLRDVEKGFMSTKHIFAIFNTEQRNVYKDLRQIELACDSQEDVDSWKASFLRAGVYPEKDQVENEEAAPADTFSMDPQLERQVETIRNLVDSYIGIINKSIRDLMPKTIMHLMINSAKDFIHSELLAYLYSSGDQNSLMEESADQAQRRDEMLRMYHALKEALHIIGDISANTISTPVPPPVNDTCWNTHPTPQRRPPPAAAPPPSRPPAVRGPTPGPPMNPSPAFGAPLNPSPAFGAPPIPSRPGPPINAFQDPFSAPPQIPSRPARVPPGVPSRRPPGAPSHRPTIIRPTEPSLLD</sequence>
<dbReference type="FunFam" id="3.40.50.300:FF:000045">
    <property type="entry name" value="dynamin-1 isoform X2"/>
    <property type="match status" value="1"/>
</dbReference>
<dbReference type="GO" id="GO:0001931">
    <property type="term" value="C:uropod"/>
    <property type="evidence" value="ECO:0007669"/>
    <property type="project" value="UniProtKB-SubCell"/>
</dbReference>
<keyword evidence="24" id="KW-0505">Motor protein</keyword>
<dbReference type="FunFam" id="1.20.120.1240:FF:000014">
    <property type="entry name" value="Dynamin 2b"/>
    <property type="match status" value="1"/>
</dbReference>
<dbReference type="SMART" id="SM00302">
    <property type="entry name" value="GED"/>
    <property type="match status" value="1"/>
</dbReference>
<dbReference type="GO" id="GO:0003924">
    <property type="term" value="F:GTPase activity"/>
    <property type="evidence" value="ECO:0007669"/>
    <property type="project" value="InterPro"/>
</dbReference>
<keyword evidence="20" id="KW-0007">Acetylation</keyword>
<evidence type="ECO:0000256" key="3">
    <source>
        <dbReference type="ARBA" id="ARBA00004172"/>
    </source>
</evidence>
<reference evidence="41" key="2">
    <citation type="submission" date="2025-08" db="UniProtKB">
        <authorList>
            <consortium name="Ensembl"/>
        </authorList>
    </citation>
    <scope>IDENTIFICATION</scope>
</reference>
<keyword evidence="11" id="KW-0597">Phosphoprotein</keyword>
<feature type="domain" description="Dynamin-type G" evidence="40">
    <location>
        <begin position="28"/>
        <end position="294"/>
    </location>
</feature>
<dbReference type="GO" id="GO:0030670">
    <property type="term" value="C:phagocytic vesicle membrane"/>
    <property type="evidence" value="ECO:0007669"/>
    <property type="project" value="UniProtKB-SubCell"/>
</dbReference>
<dbReference type="InterPro" id="IPR027417">
    <property type="entry name" value="P-loop_NTPase"/>
</dbReference>
<protein>
    <recommendedName>
        <fullName evidence="35">Dynamin-2</fullName>
        <ecNumber evidence="8">3.6.5.5</ecNumber>
    </recommendedName>
    <alternativeName>
        <fullName evidence="9">Interferon-induced GTP-binding protein Mx</fullName>
    </alternativeName>
    <alternativeName>
        <fullName evidence="29">Interferon-inducible Mx protein</fullName>
    </alternativeName>
</protein>
<dbReference type="FunFam" id="1.20.120.1240:FF:000019">
    <property type="entry name" value="Dynamin 2"/>
    <property type="match status" value="1"/>
</dbReference>
<dbReference type="CDD" id="cd08771">
    <property type="entry name" value="DLP_1"/>
    <property type="match status" value="1"/>
</dbReference>
<evidence type="ECO:0000256" key="32">
    <source>
        <dbReference type="ARBA" id="ARBA00046301"/>
    </source>
</evidence>
<dbReference type="Proteomes" id="UP001501940">
    <property type="component" value="Chromosome 19"/>
</dbReference>
<dbReference type="InterPro" id="IPR011993">
    <property type="entry name" value="PH-like_dom_sf"/>
</dbReference>
<feature type="compositionally biased region" description="Pro residues" evidence="37">
    <location>
        <begin position="810"/>
        <end position="821"/>
    </location>
</feature>
<dbReference type="GO" id="GO:0016185">
    <property type="term" value="P:synaptic vesicle budding from presynaptic endocytic zone membrane"/>
    <property type="evidence" value="ECO:0007669"/>
    <property type="project" value="TreeGrafter"/>
</dbReference>
<evidence type="ECO:0000256" key="26">
    <source>
        <dbReference type="ARBA" id="ARBA00023212"/>
    </source>
</evidence>
<feature type="compositionally biased region" description="Pro residues" evidence="37">
    <location>
        <begin position="767"/>
        <end position="781"/>
    </location>
</feature>
<feature type="region of interest" description="Disordered" evidence="37">
    <location>
        <begin position="749"/>
        <end position="871"/>
    </location>
</feature>
<proteinExistence type="inferred from homology"/>
<dbReference type="GO" id="GO:0001891">
    <property type="term" value="C:phagocytic cup"/>
    <property type="evidence" value="ECO:0007669"/>
    <property type="project" value="UniProtKB-SubCell"/>
</dbReference>
<evidence type="ECO:0000256" key="14">
    <source>
        <dbReference type="ARBA" id="ARBA00022701"/>
    </source>
</evidence>
<dbReference type="GO" id="GO:0043005">
    <property type="term" value="C:neuron projection"/>
    <property type="evidence" value="ECO:0007669"/>
    <property type="project" value="UniProtKB-KW"/>
</dbReference>
<dbReference type="Pfam" id="PF01031">
    <property type="entry name" value="Dynamin_M"/>
    <property type="match status" value="1"/>
</dbReference>
<evidence type="ECO:0000256" key="17">
    <source>
        <dbReference type="ARBA" id="ARBA00022801"/>
    </source>
</evidence>
<keyword evidence="16" id="KW-0967">Endosome</keyword>
<evidence type="ECO:0000256" key="11">
    <source>
        <dbReference type="ARBA" id="ARBA00022553"/>
    </source>
</evidence>
<feature type="compositionally biased region" description="Pro residues" evidence="37">
    <location>
        <begin position="830"/>
        <end position="854"/>
    </location>
</feature>
<evidence type="ECO:0000313" key="41">
    <source>
        <dbReference type="Ensembl" id="ENSAOCP00000063635.1"/>
    </source>
</evidence>
<dbReference type="EC" id="3.6.5.5" evidence="8"/>
<dbReference type="GO" id="GO:0005905">
    <property type="term" value="C:clathrin-coated pit"/>
    <property type="evidence" value="ECO:0007669"/>
    <property type="project" value="UniProtKB-SubCell"/>
</dbReference>
<dbReference type="GO" id="GO:0002102">
    <property type="term" value="C:podosome"/>
    <property type="evidence" value="ECO:0007669"/>
    <property type="project" value="UniProtKB-SubCell"/>
</dbReference>
<dbReference type="SUPFAM" id="SSF52540">
    <property type="entry name" value="P-loop containing nucleoside triphosphate hydrolases"/>
    <property type="match status" value="1"/>
</dbReference>
<keyword evidence="22 36" id="KW-0342">GTP-binding</keyword>
<evidence type="ECO:0000256" key="2">
    <source>
        <dbReference type="ARBA" id="ARBA00004132"/>
    </source>
</evidence>
<keyword evidence="28" id="KW-0968">Cytoplasmic vesicle</keyword>
<dbReference type="InterPro" id="IPR001849">
    <property type="entry name" value="PH_domain"/>
</dbReference>
<dbReference type="GeneTree" id="ENSGT00940000155764"/>
<keyword evidence="17" id="KW-0378">Hydrolase</keyword>
<dbReference type="PROSITE" id="PS00410">
    <property type="entry name" value="G_DYNAMIN_1"/>
    <property type="match status" value="1"/>
</dbReference>
<keyword evidence="14" id="KW-0493">Microtubule</keyword>
<dbReference type="InterPro" id="IPR020850">
    <property type="entry name" value="GED_dom"/>
</dbReference>
<evidence type="ECO:0000256" key="35">
    <source>
        <dbReference type="ARBA" id="ARBA00073712"/>
    </source>
</evidence>
<dbReference type="GO" id="GO:0014069">
    <property type="term" value="C:postsynaptic density"/>
    <property type="evidence" value="ECO:0007669"/>
    <property type="project" value="UniProtKB-SubCell"/>
</dbReference>
<dbReference type="CDD" id="cd01256">
    <property type="entry name" value="PH_dynamin"/>
    <property type="match status" value="1"/>
</dbReference>
<dbReference type="GO" id="GO:0030136">
    <property type="term" value="C:clathrin-coated vesicle"/>
    <property type="evidence" value="ECO:0007669"/>
    <property type="project" value="UniProtKB-SubCell"/>
</dbReference>
<dbReference type="GO" id="GO:0098793">
    <property type="term" value="C:presynapse"/>
    <property type="evidence" value="ECO:0007669"/>
    <property type="project" value="GOC"/>
</dbReference>
<dbReference type="PANTHER" id="PTHR11566:SF23">
    <property type="entry name" value="DYNAMIN-2"/>
    <property type="match status" value="1"/>
</dbReference>
<evidence type="ECO:0000256" key="4">
    <source>
        <dbReference type="ARBA" id="ARBA00004188"/>
    </source>
</evidence>
<evidence type="ECO:0000259" key="38">
    <source>
        <dbReference type="PROSITE" id="PS50003"/>
    </source>
</evidence>
<evidence type="ECO:0000313" key="42">
    <source>
        <dbReference type="Proteomes" id="UP001501940"/>
    </source>
</evidence>
<evidence type="ECO:0000256" key="10">
    <source>
        <dbReference type="ARBA" id="ARBA00022490"/>
    </source>
</evidence>
<evidence type="ECO:0000256" key="7">
    <source>
        <dbReference type="ARBA" id="ARBA00004600"/>
    </source>
</evidence>
<evidence type="ECO:0000259" key="40">
    <source>
        <dbReference type="PROSITE" id="PS51718"/>
    </source>
</evidence>
<reference evidence="41" key="3">
    <citation type="submission" date="2025-09" db="UniProtKB">
        <authorList>
            <consortium name="Ensembl"/>
        </authorList>
    </citation>
    <scope>IDENTIFICATION</scope>
</reference>
<evidence type="ECO:0000256" key="8">
    <source>
        <dbReference type="ARBA" id="ARBA00011980"/>
    </source>
</evidence>
<dbReference type="InterPro" id="IPR022812">
    <property type="entry name" value="Dynamin"/>
</dbReference>
<dbReference type="SMART" id="SM00233">
    <property type="entry name" value="PH"/>
    <property type="match status" value="1"/>
</dbReference>
<evidence type="ECO:0000256" key="25">
    <source>
        <dbReference type="ARBA" id="ARBA00023176"/>
    </source>
</evidence>
<evidence type="ECO:0000256" key="36">
    <source>
        <dbReference type="RuleBase" id="RU003932"/>
    </source>
</evidence>
<keyword evidence="26" id="KW-0206">Cytoskeleton</keyword>
<dbReference type="GO" id="GO:0005525">
    <property type="term" value="F:GTP binding"/>
    <property type="evidence" value="ECO:0007669"/>
    <property type="project" value="UniProtKB-KW"/>
</dbReference>
<keyword evidence="15 36" id="KW-0547">Nucleotide-binding</keyword>
<evidence type="ECO:0000256" key="18">
    <source>
        <dbReference type="ARBA" id="ARBA00022907"/>
    </source>
</evidence>
<keyword evidence="23" id="KW-0472">Membrane</keyword>
<keyword evidence="25" id="KW-0168">Coated pit</keyword>
<dbReference type="SMART" id="SM00053">
    <property type="entry name" value="DYNc"/>
    <property type="match status" value="1"/>
</dbReference>
<dbReference type="SUPFAM" id="SSF50729">
    <property type="entry name" value="PH domain-like"/>
    <property type="match status" value="1"/>
</dbReference>
<keyword evidence="21" id="KW-0770">Synapse</keyword>
<dbReference type="PROSITE" id="PS51388">
    <property type="entry name" value="GED"/>
    <property type="match status" value="1"/>
</dbReference>
<evidence type="ECO:0000256" key="28">
    <source>
        <dbReference type="ARBA" id="ARBA00023329"/>
    </source>
</evidence>
<name>A0AAQ5ZIK0_AMPOC</name>
<dbReference type="PRINTS" id="PR00195">
    <property type="entry name" value="DYNAMIN"/>
</dbReference>
<dbReference type="InterPro" id="IPR003130">
    <property type="entry name" value="GED"/>
</dbReference>
<accession>A0AAQ5ZIK0</accession>
<evidence type="ECO:0000256" key="6">
    <source>
        <dbReference type="ARBA" id="ARBA00004231"/>
    </source>
</evidence>
<evidence type="ECO:0000256" key="16">
    <source>
        <dbReference type="ARBA" id="ARBA00022753"/>
    </source>
</evidence>
<dbReference type="GO" id="GO:0008017">
    <property type="term" value="F:microtubule binding"/>
    <property type="evidence" value="ECO:0007669"/>
    <property type="project" value="TreeGrafter"/>
</dbReference>
<dbReference type="InterPro" id="IPR019762">
    <property type="entry name" value="Dynamin_GTPase_CS"/>
</dbReference>
<dbReference type="InterPro" id="IPR001401">
    <property type="entry name" value="Dynamin_GTPase"/>
</dbReference>
<evidence type="ECO:0000256" key="30">
    <source>
        <dbReference type="ARBA" id="ARBA00034102"/>
    </source>
</evidence>
<evidence type="ECO:0000256" key="1">
    <source>
        <dbReference type="ARBA" id="ARBA00004114"/>
    </source>
</evidence>
<dbReference type="GO" id="GO:0030496">
    <property type="term" value="C:midbody"/>
    <property type="evidence" value="ECO:0007669"/>
    <property type="project" value="UniProtKB-SubCell"/>
</dbReference>
<evidence type="ECO:0000256" key="20">
    <source>
        <dbReference type="ARBA" id="ARBA00022990"/>
    </source>
</evidence>
<keyword evidence="27" id="KW-0966">Cell projection</keyword>
<evidence type="ECO:0000256" key="12">
    <source>
        <dbReference type="ARBA" id="ARBA00022583"/>
    </source>
</evidence>
<dbReference type="InterPro" id="IPR030381">
    <property type="entry name" value="G_DYNAMIN_dom"/>
</dbReference>
<evidence type="ECO:0000256" key="34">
    <source>
        <dbReference type="ARBA" id="ARBA00060447"/>
    </source>
</evidence>
<dbReference type="Gene3D" id="2.30.29.30">
    <property type="entry name" value="Pleckstrin-homology domain (PH domain)/Phosphotyrosine-binding domain (PTB)"/>
    <property type="match status" value="1"/>
</dbReference>
<comment type="similarity">
    <text evidence="36">Belongs to the TRAFAC class dynamin-like GTPase superfamily. Dynamin/Fzo/YdjA family.</text>
</comment>
<evidence type="ECO:0000256" key="15">
    <source>
        <dbReference type="ARBA" id="ARBA00022741"/>
    </source>
</evidence>
<dbReference type="InterPro" id="IPR000375">
    <property type="entry name" value="Dynamin_stalk"/>
</dbReference>
<dbReference type="GO" id="GO:0005874">
    <property type="term" value="C:microtubule"/>
    <property type="evidence" value="ECO:0007669"/>
    <property type="project" value="UniProtKB-KW"/>
</dbReference>
<keyword evidence="10" id="KW-0963">Cytoplasm</keyword>
<evidence type="ECO:0000256" key="19">
    <source>
        <dbReference type="ARBA" id="ARBA00022949"/>
    </source>
</evidence>
<dbReference type="AlphaFoldDB" id="A0AAQ5ZIK0"/>
<dbReference type="Pfam" id="PF02212">
    <property type="entry name" value="GED"/>
    <property type="match status" value="1"/>
</dbReference>
<evidence type="ECO:0000256" key="37">
    <source>
        <dbReference type="SAM" id="MobiDB-lite"/>
    </source>
</evidence>
<dbReference type="GO" id="GO:0006909">
    <property type="term" value="P:phagocytosis"/>
    <property type="evidence" value="ECO:0007669"/>
    <property type="project" value="UniProtKB-KW"/>
</dbReference>
<comment type="catalytic activity">
    <reaction evidence="33">
        <text>GTP + H2O = GDP + phosphate + H(+)</text>
        <dbReference type="Rhea" id="RHEA:19669"/>
        <dbReference type="ChEBI" id="CHEBI:15377"/>
        <dbReference type="ChEBI" id="CHEBI:15378"/>
        <dbReference type="ChEBI" id="CHEBI:37565"/>
        <dbReference type="ChEBI" id="CHEBI:43474"/>
        <dbReference type="ChEBI" id="CHEBI:58189"/>
        <dbReference type="EC" id="3.6.5.5"/>
    </reaction>
    <physiologicalReaction direction="left-to-right" evidence="33">
        <dbReference type="Rhea" id="RHEA:19670"/>
    </physiologicalReaction>
</comment>
<dbReference type="PROSITE" id="PS51718">
    <property type="entry name" value="G_DYNAMIN_2"/>
    <property type="match status" value="1"/>
</dbReference>
<keyword evidence="13" id="KW-0771">Synaptosome</keyword>
<evidence type="ECO:0000256" key="9">
    <source>
        <dbReference type="ARBA" id="ARBA00015210"/>
    </source>
</evidence>
<dbReference type="Pfam" id="PF00169">
    <property type="entry name" value="PH"/>
    <property type="match status" value="1"/>
</dbReference>
<dbReference type="Gene3D" id="1.20.120.1240">
    <property type="entry name" value="Dynamin, middle domain"/>
    <property type="match status" value="1"/>
</dbReference>
<dbReference type="GO" id="GO:0055037">
    <property type="term" value="C:recycling endosome"/>
    <property type="evidence" value="ECO:0007669"/>
    <property type="project" value="UniProtKB-SubCell"/>
</dbReference>
<keyword evidence="42" id="KW-1185">Reference proteome</keyword>
<evidence type="ECO:0000259" key="39">
    <source>
        <dbReference type="PROSITE" id="PS51388"/>
    </source>
</evidence>
<evidence type="ECO:0000256" key="22">
    <source>
        <dbReference type="ARBA" id="ARBA00023134"/>
    </source>
</evidence>
<evidence type="ECO:0000256" key="33">
    <source>
        <dbReference type="ARBA" id="ARBA00050873"/>
    </source>
</evidence>
<evidence type="ECO:0000256" key="24">
    <source>
        <dbReference type="ARBA" id="ARBA00023175"/>
    </source>
</evidence>
<dbReference type="Ensembl" id="ENSAOCT00000045381.1">
    <property type="protein sequence ID" value="ENSAOCP00000063635.1"/>
    <property type="gene ID" value="ENSAOCG00000004078.2"/>
</dbReference>
<dbReference type="Gene3D" id="3.40.50.300">
    <property type="entry name" value="P-loop containing nucleotide triphosphate hydrolases"/>
    <property type="match status" value="1"/>
</dbReference>
<dbReference type="Pfam" id="PF00350">
    <property type="entry name" value="Dynamin_N"/>
    <property type="match status" value="1"/>
</dbReference>
<keyword evidence="12" id="KW-0254">Endocytosis</keyword>
<dbReference type="GO" id="GO:0031623">
    <property type="term" value="P:receptor internalization"/>
    <property type="evidence" value="ECO:0007669"/>
    <property type="project" value="TreeGrafter"/>
</dbReference>
<evidence type="ECO:0000256" key="13">
    <source>
        <dbReference type="ARBA" id="ARBA00022599"/>
    </source>
</evidence>
<keyword evidence="19" id="KW-0965">Cell junction</keyword>
<dbReference type="InterPro" id="IPR045063">
    <property type="entry name" value="Dynamin_N"/>
</dbReference>
<comment type="subcellular location">
    <subcellularLocation>
        <location evidence="6">Cell projection</location>
        <location evidence="6">Phagocytic cup</location>
    </subcellularLocation>
    <subcellularLocation>
        <location evidence="4">Cell projection</location>
        <location evidence="4">Podosome</location>
    </subcellularLocation>
    <subcellularLocation>
        <location evidence="34">Cell projection</location>
        <location evidence="34">Uropodium</location>
    </subcellularLocation>
    <subcellularLocation>
        <location evidence="1">Cytoplasm</location>
        <location evidence="1">Cytoskeleton</location>
        <location evidence="1">Microtubule organizing center</location>
        <location evidence="1">Centrosome</location>
        <location evidence="1">Centriole</location>
    </subcellularLocation>
    <subcellularLocation>
        <location evidence="2">Cytoplasmic vesicle</location>
        <location evidence="2">Clathrin-coated vesicle</location>
    </subcellularLocation>
    <subcellularLocation>
        <location evidence="32">Cytoplasmic vesicle</location>
        <location evidence="32">Phagosome membrane</location>
        <topology evidence="32">Peripheral membrane protein</topology>
    </subcellularLocation>
    <subcellularLocation>
        <location evidence="7">Membrane</location>
        <location evidence="7">Clathrin-coated pit</location>
    </subcellularLocation>
    <subcellularLocation>
        <location evidence="5">Midbody</location>
    </subcellularLocation>
    <subcellularLocation>
        <location evidence="31">Postsynaptic density</location>
    </subcellularLocation>
    <subcellularLocation>
        <location evidence="3">Recycling endosome</location>
    </subcellularLocation>
    <subcellularLocation>
        <location evidence="30">Synapse</location>
        <location evidence="30">Synaptosome</location>
    </subcellularLocation>
</comment>
<dbReference type="PROSITE" id="PS50003">
    <property type="entry name" value="PH_DOMAIN"/>
    <property type="match status" value="1"/>
</dbReference>
<feature type="domain" description="PH" evidence="38">
    <location>
        <begin position="523"/>
        <end position="628"/>
    </location>
</feature>
<organism evidence="41 42">
    <name type="scientific">Amphiprion ocellaris</name>
    <name type="common">Clown anemonefish</name>
    <dbReference type="NCBI Taxonomy" id="80972"/>
    <lineage>
        <taxon>Eukaryota</taxon>
        <taxon>Metazoa</taxon>
        <taxon>Chordata</taxon>
        <taxon>Craniata</taxon>
        <taxon>Vertebrata</taxon>
        <taxon>Euteleostomi</taxon>
        <taxon>Actinopterygii</taxon>
        <taxon>Neopterygii</taxon>
        <taxon>Teleostei</taxon>
        <taxon>Neoteleostei</taxon>
        <taxon>Acanthomorphata</taxon>
        <taxon>Ovalentaria</taxon>
        <taxon>Pomacentridae</taxon>
        <taxon>Amphiprion</taxon>
    </lineage>
</organism>
<evidence type="ECO:0000256" key="29">
    <source>
        <dbReference type="ARBA" id="ARBA00031810"/>
    </source>
</evidence>
<dbReference type="FunFam" id="2.30.29.30:FF:000010">
    <property type="entry name" value="dynamin-1 isoform X2"/>
    <property type="match status" value="1"/>
</dbReference>
<evidence type="ECO:0000256" key="31">
    <source>
        <dbReference type="ARBA" id="ARBA00034105"/>
    </source>
</evidence>